<organism evidence="2 3">
    <name type="scientific">Moheibacter sediminis</name>
    <dbReference type="NCBI Taxonomy" id="1434700"/>
    <lineage>
        <taxon>Bacteria</taxon>
        <taxon>Pseudomonadati</taxon>
        <taxon>Bacteroidota</taxon>
        <taxon>Flavobacteriia</taxon>
        <taxon>Flavobacteriales</taxon>
        <taxon>Weeksellaceae</taxon>
        <taxon>Moheibacter</taxon>
    </lineage>
</organism>
<dbReference type="Pfam" id="PF06902">
    <property type="entry name" value="Fer4_19"/>
    <property type="match status" value="1"/>
</dbReference>
<sequence>MDTKEYSNGEITILWKPKLCTHSGKSVKTLPNVYFPKEKPWLRMENATSEQLIKQVAICPSGALSIK</sequence>
<reference evidence="3" key="1">
    <citation type="submission" date="2017-04" db="EMBL/GenBank/DDBJ databases">
        <authorList>
            <person name="Varghese N."/>
            <person name="Submissions S."/>
        </authorList>
    </citation>
    <scope>NUCLEOTIDE SEQUENCE [LARGE SCALE GENOMIC DNA]</scope>
    <source>
        <strain evidence="3">CGMCC 1.12708</strain>
    </source>
</reference>
<keyword evidence="3" id="KW-1185">Reference proteome</keyword>
<proteinExistence type="predicted"/>
<dbReference type="STRING" id="1434700.SAMN06296427_103171"/>
<feature type="domain" description="Divergent 4Fe-4S mono-cluster" evidence="1">
    <location>
        <begin position="6"/>
        <end position="66"/>
    </location>
</feature>
<dbReference type="EMBL" id="FWXS01000003">
    <property type="protein sequence ID" value="SMC50905.1"/>
    <property type="molecule type" value="Genomic_DNA"/>
</dbReference>
<dbReference type="Proteomes" id="UP000192393">
    <property type="component" value="Unassembled WGS sequence"/>
</dbReference>
<name>A0A1W1ZQU3_9FLAO</name>
<dbReference type="RefSeq" id="WP_084016757.1">
    <property type="nucleotide sequence ID" value="NZ_FWXS01000003.1"/>
</dbReference>
<protein>
    <submittedName>
        <fullName evidence="2">Uncharacterized Fe-S cluster protein YjdI</fullName>
    </submittedName>
</protein>
<dbReference type="OrthoDB" id="9795032at2"/>
<evidence type="ECO:0000313" key="3">
    <source>
        <dbReference type="Proteomes" id="UP000192393"/>
    </source>
</evidence>
<dbReference type="InterPro" id="IPR010693">
    <property type="entry name" value="Divergent_4Fe-4S_mono-cluster"/>
</dbReference>
<gene>
    <name evidence="2" type="ORF">SAMN06296427_103171</name>
</gene>
<evidence type="ECO:0000313" key="2">
    <source>
        <dbReference type="EMBL" id="SMC50905.1"/>
    </source>
</evidence>
<dbReference type="AlphaFoldDB" id="A0A1W1ZQU3"/>
<evidence type="ECO:0000259" key="1">
    <source>
        <dbReference type="Pfam" id="PF06902"/>
    </source>
</evidence>
<accession>A0A1W1ZQU3</accession>